<dbReference type="GO" id="GO:0016308">
    <property type="term" value="F:1-phosphatidylinositol-4-phosphate 5-kinase activity"/>
    <property type="evidence" value="ECO:0007669"/>
    <property type="project" value="TreeGrafter"/>
</dbReference>
<dbReference type="Gene3D" id="3.30.810.10">
    <property type="entry name" value="2-Layer Sandwich"/>
    <property type="match status" value="1"/>
</dbReference>
<gene>
    <name evidence="4" type="ORF">SteCoe_14457</name>
</gene>
<dbReference type="PROSITE" id="PS51455">
    <property type="entry name" value="PIPK"/>
    <property type="match status" value="1"/>
</dbReference>
<evidence type="ECO:0000259" key="2">
    <source>
        <dbReference type="PROSITE" id="PS50222"/>
    </source>
</evidence>
<dbReference type="AlphaFoldDB" id="A0A1R2C5Y6"/>
<dbReference type="GO" id="GO:0046854">
    <property type="term" value="P:phosphatidylinositol phosphate biosynthetic process"/>
    <property type="evidence" value="ECO:0007669"/>
    <property type="project" value="TreeGrafter"/>
</dbReference>
<dbReference type="InterPro" id="IPR002048">
    <property type="entry name" value="EF_hand_dom"/>
</dbReference>
<dbReference type="InterPro" id="IPR027484">
    <property type="entry name" value="PInositol-4-P-5-kinase_N"/>
</dbReference>
<feature type="domain" description="EF-hand" evidence="2">
    <location>
        <begin position="64"/>
        <end position="99"/>
    </location>
</feature>
<dbReference type="SMART" id="SM00330">
    <property type="entry name" value="PIPKc"/>
    <property type="match status" value="1"/>
</dbReference>
<reference evidence="4 5" key="1">
    <citation type="submission" date="2016-11" db="EMBL/GenBank/DDBJ databases">
        <title>The macronuclear genome of Stentor coeruleus: a giant cell with tiny introns.</title>
        <authorList>
            <person name="Slabodnick M."/>
            <person name="Ruby J.G."/>
            <person name="Reiff S.B."/>
            <person name="Swart E.C."/>
            <person name="Gosai S."/>
            <person name="Prabakaran S."/>
            <person name="Witkowska E."/>
            <person name="Larue G.E."/>
            <person name="Fisher S."/>
            <person name="Freeman R.M."/>
            <person name="Gunawardena J."/>
            <person name="Chu W."/>
            <person name="Stover N.A."/>
            <person name="Gregory B.D."/>
            <person name="Nowacki M."/>
            <person name="Derisi J."/>
            <person name="Roy S.W."/>
            <person name="Marshall W.F."/>
            <person name="Sood P."/>
        </authorList>
    </citation>
    <scope>NUCLEOTIDE SEQUENCE [LARGE SCALE GENOMIC DNA]</scope>
    <source>
        <strain evidence="4">WM001</strain>
    </source>
</reference>
<dbReference type="EMBL" id="MPUH01000269">
    <property type="protein sequence ID" value="OMJ84444.1"/>
    <property type="molecule type" value="Genomic_DNA"/>
</dbReference>
<keyword evidence="1" id="KW-0808">Transferase</keyword>
<dbReference type="Proteomes" id="UP000187209">
    <property type="component" value="Unassembled WGS sequence"/>
</dbReference>
<evidence type="ECO:0008006" key="6">
    <source>
        <dbReference type="Google" id="ProtNLM"/>
    </source>
</evidence>
<keyword evidence="1" id="KW-0547">Nucleotide-binding</keyword>
<dbReference type="InterPro" id="IPR023610">
    <property type="entry name" value="PInositol-4/5-P-5/4-kinase"/>
</dbReference>
<evidence type="ECO:0000313" key="4">
    <source>
        <dbReference type="EMBL" id="OMJ84444.1"/>
    </source>
</evidence>
<keyword evidence="1" id="KW-0067">ATP-binding</keyword>
<dbReference type="SUPFAM" id="SSF47473">
    <property type="entry name" value="EF-hand"/>
    <property type="match status" value="1"/>
</dbReference>
<protein>
    <recommendedName>
        <fullName evidence="6">PIPK domain-containing protein</fullName>
    </recommendedName>
</protein>
<dbReference type="InterPro" id="IPR011992">
    <property type="entry name" value="EF-hand-dom_pair"/>
</dbReference>
<evidence type="ECO:0000259" key="3">
    <source>
        <dbReference type="PROSITE" id="PS51455"/>
    </source>
</evidence>
<name>A0A1R2C5Y6_9CILI</name>
<organism evidence="4 5">
    <name type="scientific">Stentor coeruleus</name>
    <dbReference type="NCBI Taxonomy" id="5963"/>
    <lineage>
        <taxon>Eukaryota</taxon>
        <taxon>Sar</taxon>
        <taxon>Alveolata</taxon>
        <taxon>Ciliophora</taxon>
        <taxon>Postciliodesmatophora</taxon>
        <taxon>Heterotrichea</taxon>
        <taxon>Heterotrichida</taxon>
        <taxon>Stentoridae</taxon>
        <taxon>Stentor</taxon>
    </lineage>
</organism>
<dbReference type="Gene3D" id="1.10.238.10">
    <property type="entry name" value="EF-hand"/>
    <property type="match status" value="1"/>
</dbReference>
<evidence type="ECO:0000256" key="1">
    <source>
        <dbReference type="PROSITE-ProRule" id="PRU00781"/>
    </source>
</evidence>
<dbReference type="SUPFAM" id="SSF56104">
    <property type="entry name" value="SAICAR synthase-like"/>
    <property type="match status" value="1"/>
</dbReference>
<dbReference type="Pfam" id="PF01504">
    <property type="entry name" value="PIP5K"/>
    <property type="match status" value="2"/>
</dbReference>
<dbReference type="GO" id="GO:0005524">
    <property type="term" value="F:ATP binding"/>
    <property type="evidence" value="ECO:0007669"/>
    <property type="project" value="UniProtKB-UniRule"/>
</dbReference>
<sequence>MLCCSGKKKAHTKKAIEHTILINRYHFKPREIEIYKQKFERMTSGSGFSKEEFRKNMSLMEFKVLSSIAEKIFDVMNKSKTGIVTLEEYLSYMDTMIYGTEEEKTIQSFSLIAGPESRGITYHDFKGWVISVWKIKNNLTGQGFSMNDQEMHNYFNIIDTKNDGVIDFEEYTTAINSQEDFAELINTLKHGLAERLNVPSIEDFKKVEINYSKELADIEMKITTLIQQIEEEYGVSPTIEHHIPPDMCLNVRNPSDRRMTSARLDHVELEESARRSSRYMTVRIPKDNRAKFDPKIDIIRELLVSLLNKLAKLKEKGAHNYHENDDEQEFRRTWTKSIPRKTIALKKNDVIYWGDDDWNLILNMMLGIQKSVKSTVASMDILTQVTPEMFVEKVKHKLLPSHSKGSKTFKFRDYAPTIFERIRKLYGIKSTDYIRSLGMEKMMHALMANEFSSLTGQCTTGKSGSFFYYSDDGKYMLKTLSEEEYIFFRDFIPDYYFHLYRNPHTLITRFFGFHKIIVCSSRKKLYFVVMGNLFKNEYELDIKYDLKGSTLGRLTSDDEDKTIARKDNNFNNEGKKIRIGKNRKAYLLEQMEKDVDLMRRSNIIDYSLLVGIANVSFKDIPKKNGFTIFSETDDGGMINEDRTELYFMGIIDILTYYGARKKLEHFFKNTIHKKQAVSCAPPEFYAERFLEYMGQILE</sequence>
<dbReference type="InterPro" id="IPR002498">
    <property type="entry name" value="PInositol-4-P-4/5-kinase_core"/>
</dbReference>
<dbReference type="PROSITE" id="PS50222">
    <property type="entry name" value="EF_HAND_2"/>
    <property type="match status" value="2"/>
</dbReference>
<proteinExistence type="predicted"/>
<evidence type="ECO:0000313" key="5">
    <source>
        <dbReference type="Proteomes" id="UP000187209"/>
    </source>
</evidence>
<dbReference type="GO" id="GO:0005509">
    <property type="term" value="F:calcium ion binding"/>
    <property type="evidence" value="ECO:0007669"/>
    <property type="project" value="InterPro"/>
</dbReference>
<dbReference type="PANTHER" id="PTHR23086:SF8">
    <property type="entry name" value="PHOSPHATIDYLINOSITOL 5-PHOSPHATE 4-KINASE, ISOFORM A"/>
    <property type="match status" value="1"/>
</dbReference>
<keyword evidence="5" id="KW-1185">Reference proteome</keyword>
<feature type="domain" description="EF-hand" evidence="2">
    <location>
        <begin position="146"/>
        <end position="181"/>
    </location>
</feature>
<dbReference type="CDD" id="cd00139">
    <property type="entry name" value="PIPKc"/>
    <property type="match status" value="1"/>
</dbReference>
<keyword evidence="1" id="KW-0418">Kinase</keyword>
<dbReference type="InterPro" id="IPR027483">
    <property type="entry name" value="PInositol-4-P-4/5-kinase_C_sf"/>
</dbReference>
<dbReference type="GO" id="GO:0005886">
    <property type="term" value="C:plasma membrane"/>
    <property type="evidence" value="ECO:0007669"/>
    <property type="project" value="TreeGrafter"/>
</dbReference>
<dbReference type="Gene3D" id="3.30.800.10">
    <property type="entry name" value="Phosphatidylinositol Phosphate Kinase II Beta"/>
    <property type="match status" value="1"/>
</dbReference>
<feature type="domain" description="PIPK" evidence="3">
    <location>
        <begin position="343"/>
        <end position="697"/>
    </location>
</feature>
<dbReference type="OrthoDB" id="2129491at2759"/>
<comment type="caution">
    <text evidence="4">The sequence shown here is derived from an EMBL/GenBank/DDBJ whole genome shotgun (WGS) entry which is preliminary data.</text>
</comment>
<dbReference type="SMART" id="SM00054">
    <property type="entry name" value="EFh"/>
    <property type="match status" value="2"/>
</dbReference>
<dbReference type="PANTHER" id="PTHR23086">
    <property type="entry name" value="PHOSPHATIDYLINOSITOL-4-PHOSPHATE 5-KINASE"/>
    <property type="match status" value="1"/>
</dbReference>
<accession>A0A1R2C5Y6</accession>